<name>A0A4R2NKP7_9FLAO</name>
<evidence type="ECO:0000313" key="1">
    <source>
        <dbReference type="EMBL" id="TCP22163.1"/>
    </source>
</evidence>
<gene>
    <name evidence="1" type="ORF">EV195_11311</name>
</gene>
<sequence>MKSVLEFLITFYKFIGFSMKKTENQLLPVYIKTHNKIKRYNR</sequence>
<dbReference type="EMBL" id="SLXM01000013">
    <property type="protein sequence ID" value="TCP22163.1"/>
    <property type="molecule type" value="Genomic_DNA"/>
</dbReference>
<evidence type="ECO:0000313" key="2">
    <source>
        <dbReference type="Proteomes" id="UP000294564"/>
    </source>
</evidence>
<dbReference type="Proteomes" id="UP000294564">
    <property type="component" value="Unassembled WGS sequence"/>
</dbReference>
<dbReference type="AlphaFoldDB" id="A0A4R2NKP7"/>
<accession>A0A4R2NKP7</accession>
<dbReference type="RefSeq" id="WP_262708545.1">
    <property type="nucleotide sequence ID" value="NZ_SLXM01000013.1"/>
</dbReference>
<keyword evidence="2" id="KW-1185">Reference proteome</keyword>
<reference evidence="1 2" key="1">
    <citation type="submission" date="2019-03" db="EMBL/GenBank/DDBJ databases">
        <title>Genomic Encyclopedia of Type Strains, Phase IV (KMG-IV): sequencing the most valuable type-strain genomes for metagenomic binning, comparative biology and taxonomic classification.</title>
        <authorList>
            <person name="Goeker M."/>
        </authorList>
    </citation>
    <scope>NUCLEOTIDE SEQUENCE [LARGE SCALE GENOMIC DNA]</scope>
    <source>
        <strain evidence="1 2">DSM 14836</strain>
    </source>
</reference>
<comment type="caution">
    <text evidence="1">The sequence shown here is derived from an EMBL/GenBank/DDBJ whole genome shotgun (WGS) entry which is preliminary data.</text>
</comment>
<protein>
    <submittedName>
        <fullName evidence="1">Uncharacterized protein</fullName>
    </submittedName>
</protein>
<proteinExistence type="predicted"/>
<organism evidence="1 2">
    <name type="scientific">Tenacibaculum skagerrakense</name>
    <dbReference type="NCBI Taxonomy" id="186571"/>
    <lineage>
        <taxon>Bacteria</taxon>
        <taxon>Pseudomonadati</taxon>
        <taxon>Bacteroidota</taxon>
        <taxon>Flavobacteriia</taxon>
        <taxon>Flavobacteriales</taxon>
        <taxon>Flavobacteriaceae</taxon>
        <taxon>Tenacibaculum</taxon>
    </lineage>
</organism>